<keyword evidence="2" id="KW-1185">Reference proteome</keyword>
<organism evidence="1 2">
    <name type="scientific">Cocos nucifera</name>
    <name type="common">Coconut palm</name>
    <dbReference type="NCBI Taxonomy" id="13894"/>
    <lineage>
        <taxon>Eukaryota</taxon>
        <taxon>Viridiplantae</taxon>
        <taxon>Streptophyta</taxon>
        <taxon>Embryophyta</taxon>
        <taxon>Tracheophyta</taxon>
        <taxon>Spermatophyta</taxon>
        <taxon>Magnoliopsida</taxon>
        <taxon>Liliopsida</taxon>
        <taxon>Arecaceae</taxon>
        <taxon>Arecoideae</taxon>
        <taxon>Cocoseae</taxon>
        <taxon>Attaleinae</taxon>
        <taxon>Cocos</taxon>
    </lineage>
</organism>
<dbReference type="EMBL" id="CM017876">
    <property type="protein sequence ID" value="KAG1342700.1"/>
    <property type="molecule type" value="Genomic_DNA"/>
</dbReference>
<proteinExistence type="predicted"/>
<evidence type="ECO:0008006" key="3">
    <source>
        <dbReference type="Google" id="ProtNLM"/>
    </source>
</evidence>
<evidence type="ECO:0000313" key="1">
    <source>
        <dbReference type="EMBL" id="KAG1342700.1"/>
    </source>
</evidence>
<name>A0A8K0N1U9_COCNU</name>
<protein>
    <recommendedName>
        <fullName evidence="3">Prolyl 4-hydroxylase alpha subunit Fe(2+) 2OG dioxygenase domain-containing protein</fullName>
    </recommendedName>
</protein>
<reference evidence="1" key="2">
    <citation type="submission" date="2019-07" db="EMBL/GenBank/DDBJ databases">
        <authorList>
            <person name="Yang Y."/>
            <person name="Bocs S."/>
            <person name="Baudouin L."/>
        </authorList>
    </citation>
    <scope>NUCLEOTIDE SEQUENCE</scope>
    <source>
        <tissue evidence="1">Spear leaf of Hainan Tall coconut</tissue>
    </source>
</reference>
<accession>A0A8K0N1U9</accession>
<dbReference type="GO" id="GO:0032963">
    <property type="term" value="P:collagen metabolic process"/>
    <property type="evidence" value="ECO:0007669"/>
    <property type="project" value="InterPro"/>
</dbReference>
<dbReference type="PANTHER" id="PTHR14049:SF9">
    <property type="entry name" value="PROCOLLAGEN-PROLINE 3-DIOXYGENASE"/>
    <property type="match status" value="1"/>
</dbReference>
<reference evidence="1" key="1">
    <citation type="journal article" date="2017" name="Gigascience">
        <title>The genome draft of coconut (Cocos nucifera).</title>
        <authorList>
            <person name="Xiao Y."/>
            <person name="Xu P."/>
            <person name="Fan H."/>
            <person name="Baudouin L."/>
            <person name="Xia W."/>
            <person name="Bocs S."/>
            <person name="Xu J."/>
            <person name="Li Q."/>
            <person name="Guo A."/>
            <person name="Zhou L."/>
            <person name="Li J."/>
            <person name="Wu Y."/>
            <person name="Ma Z."/>
            <person name="Armero A."/>
            <person name="Issali A.E."/>
            <person name="Liu N."/>
            <person name="Peng M."/>
            <person name="Yang Y."/>
        </authorList>
    </citation>
    <scope>NUCLEOTIDE SEQUENCE</scope>
    <source>
        <tissue evidence="1">Spear leaf of Hainan Tall coconut</tissue>
    </source>
</reference>
<dbReference type="InterPro" id="IPR039575">
    <property type="entry name" value="P3H"/>
</dbReference>
<gene>
    <name evidence="1" type="ORF">COCNU_05G009290</name>
</gene>
<comment type="caution">
    <text evidence="1">The sequence shown here is derived from an EMBL/GenBank/DDBJ whole genome shotgun (WGS) entry which is preliminary data.</text>
</comment>
<dbReference type="AlphaFoldDB" id="A0A8K0N1U9"/>
<sequence>MAAAEHPRLLLPQFLCSDLCKDVIIYTADNHNIHSVDEVIDGERLTLTLWFTRDSAHDEDAKLITLLSQLSLTREDGERNSNLPLPASDNMYWFSHGESGFDIRCARLQILGFNFYSSSDGNYNASNTSCDPLELLMKPLRIGRGNEIFERDFINSLHALQVVQFYYWKAPELTTERRETGTAIGSAQHSQIEKSSDLELLLPCNHKLAETVLGLVSHGDLNLSFDWNDFALAVIRWEDYICRLYGDLSILMPYWVAQQAVYFVDPAELKK</sequence>
<dbReference type="PANTHER" id="PTHR14049">
    <property type="entry name" value="LEPRECAN 1"/>
    <property type="match status" value="1"/>
</dbReference>
<evidence type="ECO:0000313" key="2">
    <source>
        <dbReference type="Proteomes" id="UP000797356"/>
    </source>
</evidence>
<dbReference type="OrthoDB" id="427071at2759"/>
<dbReference type="Proteomes" id="UP000797356">
    <property type="component" value="Chromosome 5"/>
</dbReference>